<proteinExistence type="inferred from homology"/>
<name>A0ABV9JCC1_9LACT</name>
<evidence type="ECO:0000313" key="19">
    <source>
        <dbReference type="EMBL" id="MFC4651638.1"/>
    </source>
</evidence>
<evidence type="ECO:0000259" key="17">
    <source>
        <dbReference type="PROSITE" id="PS51198"/>
    </source>
</evidence>
<dbReference type="InterPro" id="IPR014152">
    <property type="entry name" value="AddA"/>
</dbReference>
<dbReference type="RefSeq" id="WP_213536578.1">
    <property type="nucleotide sequence ID" value="NZ_BOVQ01000008.1"/>
</dbReference>
<keyword evidence="3 15" id="KW-0547">Nucleotide-binding</keyword>
<dbReference type="InterPro" id="IPR014016">
    <property type="entry name" value="UvrD-like_ATP-bd"/>
</dbReference>
<evidence type="ECO:0000256" key="16">
    <source>
        <dbReference type="SAM" id="Coils"/>
    </source>
</evidence>
<protein>
    <recommendedName>
        <fullName evidence="13">DNA 3'-5' helicase</fullName>
        <ecNumber evidence="13">5.6.2.4</ecNumber>
    </recommendedName>
</protein>
<dbReference type="InterPro" id="IPR011335">
    <property type="entry name" value="Restrct_endonuc-II-like"/>
</dbReference>
<dbReference type="Proteomes" id="UP001595987">
    <property type="component" value="Unassembled WGS sequence"/>
</dbReference>
<evidence type="ECO:0000256" key="9">
    <source>
        <dbReference type="ARBA" id="ARBA00023125"/>
    </source>
</evidence>
<feature type="binding site" evidence="15">
    <location>
        <begin position="25"/>
        <end position="32"/>
    </location>
    <ligand>
        <name>ATP</name>
        <dbReference type="ChEBI" id="CHEBI:30616"/>
    </ligand>
</feature>
<keyword evidence="20" id="KW-1185">Reference proteome</keyword>
<keyword evidence="4" id="KW-0227">DNA damage</keyword>
<dbReference type="PROSITE" id="PS51198">
    <property type="entry name" value="UVRD_HELICASE_ATP_BIND"/>
    <property type="match status" value="1"/>
</dbReference>
<keyword evidence="7" id="KW-0269">Exonuclease</keyword>
<evidence type="ECO:0000256" key="10">
    <source>
        <dbReference type="ARBA" id="ARBA00023204"/>
    </source>
</evidence>
<dbReference type="Pfam" id="PF13361">
    <property type="entry name" value="UvrD_C"/>
    <property type="match status" value="1"/>
</dbReference>
<evidence type="ECO:0000256" key="2">
    <source>
        <dbReference type="ARBA" id="ARBA00022722"/>
    </source>
</evidence>
<evidence type="ECO:0000256" key="14">
    <source>
        <dbReference type="ARBA" id="ARBA00048988"/>
    </source>
</evidence>
<dbReference type="SUPFAM" id="SSF52980">
    <property type="entry name" value="Restriction endonuclease-like"/>
    <property type="match status" value="1"/>
</dbReference>
<dbReference type="InterPro" id="IPR014017">
    <property type="entry name" value="DNA_helicase_UvrD-like_C"/>
</dbReference>
<dbReference type="SUPFAM" id="SSF52540">
    <property type="entry name" value="P-loop containing nucleoside triphosphate hydrolases"/>
    <property type="match status" value="1"/>
</dbReference>
<dbReference type="Gene3D" id="1.10.10.160">
    <property type="match status" value="1"/>
</dbReference>
<dbReference type="EMBL" id="JBHSGD010000002">
    <property type="protein sequence ID" value="MFC4651638.1"/>
    <property type="molecule type" value="Genomic_DNA"/>
</dbReference>
<keyword evidence="16" id="KW-0175">Coiled coil</keyword>
<organism evidence="19 20">
    <name type="scientific">Lactococcus nasutitermitis</name>
    <dbReference type="NCBI Taxonomy" id="1652957"/>
    <lineage>
        <taxon>Bacteria</taxon>
        <taxon>Bacillati</taxon>
        <taxon>Bacillota</taxon>
        <taxon>Bacilli</taxon>
        <taxon>Lactobacillales</taxon>
        <taxon>Streptococcaceae</taxon>
        <taxon>Lactococcus</taxon>
    </lineage>
</organism>
<evidence type="ECO:0000256" key="3">
    <source>
        <dbReference type="ARBA" id="ARBA00022741"/>
    </source>
</evidence>
<evidence type="ECO:0000313" key="20">
    <source>
        <dbReference type="Proteomes" id="UP001595987"/>
    </source>
</evidence>
<dbReference type="EC" id="5.6.2.4" evidence="13"/>
<keyword evidence="10" id="KW-0234">DNA repair</keyword>
<reference evidence="20" key="1">
    <citation type="journal article" date="2019" name="Int. J. Syst. Evol. Microbiol.">
        <title>The Global Catalogue of Microorganisms (GCM) 10K type strain sequencing project: providing services to taxonomists for standard genome sequencing and annotation.</title>
        <authorList>
            <consortium name="The Broad Institute Genomics Platform"/>
            <consortium name="The Broad Institute Genome Sequencing Center for Infectious Disease"/>
            <person name="Wu L."/>
            <person name="Ma J."/>
        </authorList>
    </citation>
    <scope>NUCLEOTIDE SEQUENCE [LARGE SCALE GENOMIC DNA]</scope>
    <source>
        <strain evidence="20">CCUG 63287</strain>
    </source>
</reference>
<dbReference type="InterPro" id="IPR011604">
    <property type="entry name" value="PDDEXK-like_dom_sf"/>
</dbReference>
<dbReference type="Gene3D" id="1.10.486.10">
    <property type="entry name" value="PCRA, domain 4"/>
    <property type="match status" value="1"/>
</dbReference>
<dbReference type="InterPro" id="IPR000212">
    <property type="entry name" value="DNA_helicase_UvrD/REP"/>
</dbReference>
<keyword evidence="9" id="KW-0238">DNA-binding</keyword>
<evidence type="ECO:0000256" key="13">
    <source>
        <dbReference type="ARBA" id="ARBA00034808"/>
    </source>
</evidence>
<dbReference type="CDD" id="cd17932">
    <property type="entry name" value="DEXQc_UvrD"/>
    <property type="match status" value="1"/>
</dbReference>
<dbReference type="InterPro" id="IPR027417">
    <property type="entry name" value="P-loop_NTPase"/>
</dbReference>
<evidence type="ECO:0000256" key="6">
    <source>
        <dbReference type="ARBA" id="ARBA00022806"/>
    </source>
</evidence>
<dbReference type="Gene3D" id="3.90.320.10">
    <property type="match status" value="1"/>
</dbReference>
<dbReference type="GO" id="GO:0016787">
    <property type="term" value="F:hydrolase activity"/>
    <property type="evidence" value="ECO:0007669"/>
    <property type="project" value="UniProtKB-KW"/>
</dbReference>
<evidence type="ECO:0000259" key="18">
    <source>
        <dbReference type="PROSITE" id="PS51217"/>
    </source>
</evidence>
<feature type="domain" description="UvrD-like helicase C-terminal" evidence="18">
    <location>
        <begin position="503"/>
        <end position="786"/>
    </location>
</feature>
<feature type="coiled-coil region" evidence="16">
    <location>
        <begin position="59"/>
        <end position="86"/>
    </location>
</feature>
<gene>
    <name evidence="19" type="primary">addA</name>
    <name evidence="19" type="ORF">ACFO26_01770</name>
</gene>
<evidence type="ECO:0000256" key="7">
    <source>
        <dbReference type="ARBA" id="ARBA00022839"/>
    </source>
</evidence>
<keyword evidence="8 15" id="KW-0067">ATP-binding</keyword>
<feature type="domain" description="UvrD-like helicase ATP-binding" evidence="17">
    <location>
        <begin position="4"/>
        <end position="473"/>
    </location>
</feature>
<evidence type="ECO:0000256" key="11">
    <source>
        <dbReference type="ARBA" id="ARBA00023235"/>
    </source>
</evidence>
<dbReference type="Pfam" id="PF00580">
    <property type="entry name" value="UvrD-helicase"/>
    <property type="match status" value="1"/>
</dbReference>
<keyword evidence="6 15" id="KW-0347">Helicase</keyword>
<evidence type="ECO:0000256" key="4">
    <source>
        <dbReference type="ARBA" id="ARBA00022763"/>
    </source>
</evidence>
<dbReference type="PANTHER" id="PTHR11070">
    <property type="entry name" value="UVRD / RECB / PCRA DNA HELICASE FAMILY MEMBER"/>
    <property type="match status" value="1"/>
</dbReference>
<dbReference type="PANTHER" id="PTHR11070:SF48">
    <property type="entry name" value="ATP-DEPENDENT HELICASE_NUCLEASE SUBUNIT A"/>
    <property type="match status" value="1"/>
</dbReference>
<comment type="catalytic activity">
    <reaction evidence="14">
        <text>ATP + H2O = ADP + phosphate + H(+)</text>
        <dbReference type="Rhea" id="RHEA:13065"/>
        <dbReference type="ChEBI" id="CHEBI:15377"/>
        <dbReference type="ChEBI" id="CHEBI:15378"/>
        <dbReference type="ChEBI" id="CHEBI:30616"/>
        <dbReference type="ChEBI" id="CHEBI:43474"/>
        <dbReference type="ChEBI" id="CHEBI:456216"/>
        <dbReference type="EC" id="5.6.2.4"/>
    </reaction>
</comment>
<keyword evidence="2" id="KW-0540">Nuclease</keyword>
<dbReference type="GO" id="GO:0003678">
    <property type="term" value="F:DNA helicase activity"/>
    <property type="evidence" value="ECO:0007669"/>
    <property type="project" value="UniProtKB-EC"/>
</dbReference>
<evidence type="ECO:0000256" key="12">
    <source>
        <dbReference type="ARBA" id="ARBA00034617"/>
    </source>
</evidence>
<evidence type="ECO:0000256" key="8">
    <source>
        <dbReference type="ARBA" id="ARBA00022840"/>
    </source>
</evidence>
<accession>A0ABV9JCC1</accession>
<dbReference type="NCBIfam" id="TIGR02785">
    <property type="entry name" value="addA_Gpos"/>
    <property type="match status" value="1"/>
</dbReference>
<keyword evidence="5 15" id="KW-0378">Hydrolase</keyword>
<comment type="catalytic activity">
    <reaction evidence="12">
        <text>Couples ATP hydrolysis with the unwinding of duplex DNA by translocating in the 3'-5' direction.</text>
        <dbReference type="EC" id="5.6.2.4"/>
    </reaction>
</comment>
<evidence type="ECO:0000256" key="5">
    <source>
        <dbReference type="ARBA" id="ARBA00022801"/>
    </source>
</evidence>
<comment type="caution">
    <text evidence="19">The sequence shown here is derived from an EMBL/GenBank/DDBJ whole genome shotgun (WGS) entry which is preliminary data.</text>
</comment>
<evidence type="ECO:0000256" key="15">
    <source>
        <dbReference type="PROSITE-ProRule" id="PRU00560"/>
    </source>
</evidence>
<sequence>MADVKLTPEQYEAIHSSGHNILVSASAGSGKTFVMANRIVEKVKAGVDIESLFISTFTKKAAAELRTRLEKDLKKARYETDNLIEKQRLTASLHKLSNADIGTMDSFTQKLVREHFNRVDIAPNFRILADTTESDLIKQDIFERLVETYLSEDEEKNLQISKKDFEKLVKNFSKDRDISGFQNVVYSIYNFISATEHPVNWLKTDFLLGFEHYTKFTDLPDRFTKDTEIYLKDFFALLKNSLLNGVISGKTGIEKAQKILDSEEKILTELSKRNFADFSELFLSLDTDIRVGTSKEELILMLKKEFSAKKQEWIGSASKPGEVRKFVNKIKHLKVIEKYQPEAFEIAKNLQLFMLDFYASYLERKRVENAFEYSDIAHFAINILEENPDIREFLREKYNEIMIDEYQDTSHTQERMLELLSNGKNLFMVGDIKQSIYGFRLADPGLFLEKYKSYEEDTNDNQLIRLKENFRSRGEVLNFTNQVFKHLMNEEIGEMTYGQEEMLVQGNVTDYPLEPDEEFYPELVLYKESTIERNDDETVEKISDGEIKVAALKIKELLQKGVEPKEIAILVRSKSNNNKIEDILTSYDIPVVLDEGRVDFLKSMEVLVMLDVLRAIDNPLYDISLVAMMRSPLFSFDEDELTCISLQAGRGIRFWKKIELVLDKKGEKQDLVSAKFLTKLSKFIDRFTEWRKLVNQISIHELLWKIYVDTYYFDYVGALQNGEMRQANLQALSTRAESYESSGYKGLFKFIRLIDKFMEQNNDLASVNIKLPQNAVRVMTFHKSKGLEFDFVFLMNLQSKFNTRDLKENIILTRENGLGMKVVADLKKEADVQTDFPYVLVKMETLPYMMNQEIKELSSLSEEMRVLYVAFTRAKKKLYMIGKIKETEKKAAFDDYQDAVLEQNVLSNKYRRASTGFQHWLLALDEVVELPIKMNIYAKEDLQESNTEFTSQPNFAKLLEESKKFDGIMENLPEIQKAKEIIEFTYPNLAATQLASIQTPSQVKKRSYEKELEVGSVQPVSEFIRAKKFELLDLNKKSISAAEIGSATHSFMQQVDFSQPDLFSFQATLDKMPFDKTVKNKIDIAKILTLFDTELGQLLVDKVDSTVKEAPFSMLKTDEFADEQYIVRGICDGFVKLDDKIILFDYKTDHFTSLSKISEIKQRYQSQLDLYADALTKAYAVTDIEKYLILLGGPDKVVVEKLL</sequence>
<dbReference type="PROSITE" id="PS51217">
    <property type="entry name" value="UVRD_HELICASE_CTER"/>
    <property type="match status" value="1"/>
</dbReference>
<dbReference type="Gene3D" id="3.40.50.300">
    <property type="entry name" value="P-loop containing nucleotide triphosphate hydrolases"/>
    <property type="match status" value="4"/>
</dbReference>
<keyword evidence="11" id="KW-0413">Isomerase</keyword>
<dbReference type="InterPro" id="IPR013986">
    <property type="entry name" value="DExx_box_DNA_helicase_dom_sf"/>
</dbReference>
<comment type="similarity">
    <text evidence="1">Belongs to the helicase family. UvrD subfamily.</text>
</comment>
<evidence type="ECO:0000256" key="1">
    <source>
        <dbReference type="ARBA" id="ARBA00009922"/>
    </source>
</evidence>